<evidence type="ECO:0000256" key="1">
    <source>
        <dbReference type="SAM" id="MobiDB-lite"/>
    </source>
</evidence>
<gene>
    <name evidence="2" type="ORF">G6O67_000418</name>
</gene>
<dbReference type="SUPFAM" id="SSF53335">
    <property type="entry name" value="S-adenosyl-L-methionine-dependent methyltransferases"/>
    <property type="match status" value="1"/>
</dbReference>
<dbReference type="GO" id="GO:0032991">
    <property type="term" value="C:protein-containing complex"/>
    <property type="evidence" value="ECO:0007669"/>
    <property type="project" value="TreeGrafter"/>
</dbReference>
<dbReference type="InterPro" id="IPR019410">
    <property type="entry name" value="Methyltransf_16"/>
</dbReference>
<dbReference type="PANTHER" id="PTHR14614">
    <property type="entry name" value="HEPATOCELLULAR CARCINOMA-ASSOCIATED ANTIGEN"/>
    <property type="match status" value="1"/>
</dbReference>
<feature type="region of interest" description="Disordered" evidence="1">
    <location>
        <begin position="152"/>
        <end position="171"/>
    </location>
</feature>
<dbReference type="AlphaFoldDB" id="A0A8H4PZ11"/>
<dbReference type="Pfam" id="PF10294">
    <property type="entry name" value="Methyltransf_16"/>
    <property type="match status" value="1"/>
</dbReference>
<dbReference type="GO" id="GO:0008757">
    <property type="term" value="F:S-adenosylmethionine-dependent methyltransferase activity"/>
    <property type="evidence" value="ECO:0007669"/>
    <property type="project" value="UniProtKB-ARBA"/>
</dbReference>
<accession>A0A8H4PZ11</accession>
<dbReference type="Gene3D" id="3.40.50.150">
    <property type="entry name" value="Vaccinia Virus protein VP39"/>
    <property type="match status" value="1"/>
</dbReference>
<organism evidence="2 3">
    <name type="scientific">Ophiocordyceps sinensis</name>
    <dbReference type="NCBI Taxonomy" id="72228"/>
    <lineage>
        <taxon>Eukaryota</taxon>
        <taxon>Fungi</taxon>
        <taxon>Dikarya</taxon>
        <taxon>Ascomycota</taxon>
        <taxon>Pezizomycotina</taxon>
        <taxon>Sordariomycetes</taxon>
        <taxon>Hypocreomycetidae</taxon>
        <taxon>Hypocreales</taxon>
        <taxon>Ophiocordycipitaceae</taxon>
        <taxon>Ophiocordyceps</taxon>
    </lineage>
</organism>
<proteinExistence type="predicted"/>
<comment type="caution">
    <text evidence="2">The sequence shown here is derived from an EMBL/GenBank/DDBJ whole genome shotgun (WGS) entry which is preliminary data.</text>
</comment>
<sequence length="299" mass="31125">MDPPLAAALTAALGDEVHDADEETFLLYAQPAASRDLGFVDPRAASVCVSVAGRDVTVRQSPAVLASSRPGGTTGAVLWKVTPQLASWLAAPENPLLALVLPPSASSASILELGCGISPLNALALGPRVAHYVLSDQAYVQKLLVENLAASSPPPRAAAAPRRRRARPAPPSADVCFRPLDWETDAATPALAAPRRSFDAVLSCDCVFNEALVAPFVQTCVDVCGLRRRGSGDAGGGGGPCVCVVAQQLRSDDVFRAWLVAFLAAFRVWRVPPAMLPPGLCPSAGFAIHVGILRVPGDE</sequence>
<evidence type="ECO:0008006" key="4">
    <source>
        <dbReference type="Google" id="ProtNLM"/>
    </source>
</evidence>
<evidence type="ECO:0000313" key="2">
    <source>
        <dbReference type="EMBL" id="KAF4513100.1"/>
    </source>
</evidence>
<dbReference type="InterPro" id="IPR029063">
    <property type="entry name" value="SAM-dependent_MTases_sf"/>
</dbReference>
<reference evidence="2 3" key="1">
    <citation type="journal article" date="2020" name="Genome Biol. Evol.">
        <title>A new high-quality draft genome assembly of the Chinese cordyceps Ophiocordyceps sinensis.</title>
        <authorList>
            <person name="Shu R."/>
            <person name="Zhang J."/>
            <person name="Meng Q."/>
            <person name="Zhang H."/>
            <person name="Zhou G."/>
            <person name="Li M."/>
            <person name="Wu P."/>
            <person name="Zhao Y."/>
            <person name="Chen C."/>
            <person name="Qin Q."/>
        </authorList>
    </citation>
    <scope>NUCLEOTIDE SEQUENCE [LARGE SCALE GENOMIC DNA]</scope>
    <source>
        <strain evidence="2 3">IOZ07</strain>
    </source>
</reference>
<protein>
    <recommendedName>
        <fullName evidence="4">Diaminohydroxyphosphoribosylamino-pyrimidine deaminase</fullName>
    </recommendedName>
</protein>
<dbReference type="GO" id="GO:0005829">
    <property type="term" value="C:cytosol"/>
    <property type="evidence" value="ECO:0007669"/>
    <property type="project" value="TreeGrafter"/>
</dbReference>
<dbReference type="Proteomes" id="UP000557566">
    <property type="component" value="Unassembled WGS sequence"/>
</dbReference>
<keyword evidence="3" id="KW-1185">Reference proteome</keyword>
<dbReference type="PANTHER" id="PTHR14614:SF109">
    <property type="entry name" value="RIBOSOMAL LYSINE N-METHYLTRANSFERASE 5"/>
    <property type="match status" value="1"/>
</dbReference>
<dbReference type="OrthoDB" id="2529286at2759"/>
<name>A0A8H4PZ11_9HYPO</name>
<dbReference type="EMBL" id="JAAVMX010000001">
    <property type="protein sequence ID" value="KAF4513100.1"/>
    <property type="molecule type" value="Genomic_DNA"/>
</dbReference>
<evidence type="ECO:0000313" key="3">
    <source>
        <dbReference type="Proteomes" id="UP000557566"/>
    </source>
</evidence>